<dbReference type="Pfam" id="PF00386">
    <property type="entry name" value="C1q"/>
    <property type="match status" value="1"/>
</dbReference>
<dbReference type="Proteomes" id="UP000694845">
    <property type="component" value="Unplaced"/>
</dbReference>
<evidence type="ECO:0000256" key="4">
    <source>
        <dbReference type="SAM" id="MobiDB-lite"/>
    </source>
</evidence>
<keyword evidence="2" id="KW-0964">Secreted</keyword>
<evidence type="ECO:0000313" key="8">
    <source>
        <dbReference type="RefSeq" id="XP_022105895.1"/>
    </source>
</evidence>
<feature type="region of interest" description="Disordered" evidence="4">
    <location>
        <begin position="52"/>
        <end position="167"/>
    </location>
</feature>
<comment type="subcellular location">
    <subcellularLocation>
        <location evidence="1">Secreted</location>
    </subcellularLocation>
</comment>
<dbReference type="InterPro" id="IPR008160">
    <property type="entry name" value="Collagen"/>
</dbReference>
<dbReference type="RefSeq" id="XP_022105895.1">
    <property type="nucleotide sequence ID" value="XM_022250203.1"/>
</dbReference>
<dbReference type="PRINTS" id="PR00007">
    <property type="entry name" value="COMPLEMNTC1Q"/>
</dbReference>
<feature type="compositionally biased region" description="Gly residues" evidence="4">
    <location>
        <begin position="99"/>
        <end position="110"/>
    </location>
</feature>
<evidence type="ECO:0000256" key="2">
    <source>
        <dbReference type="ARBA" id="ARBA00022525"/>
    </source>
</evidence>
<keyword evidence="3 5" id="KW-0732">Signal</keyword>
<protein>
    <submittedName>
        <fullName evidence="8">Complement C1q tumor necrosis factor-related protein 2-like</fullName>
    </submittedName>
</protein>
<reference evidence="8" key="1">
    <citation type="submission" date="2025-08" db="UniProtKB">
        <authorList>
            <consortium name="RefSeq"/>
        </authorList>
    </citation>
    <scope>IDENTIFICATION</scope>
</reference>
<feature type="signal peptide" evidence="5">
    <location>
        <begin position="1"/>
        <end position="18"/>
    </location>
</feature>
<dbReference type="KEGG" id="aplc:110987458"/>
<dbReference type="GO" id="GO:0005581">
    <property type="term" value="C:collagen trimer"/>
    <property type="evidence" value="ECO:0007669"/>
    <property type="project" value="UniProtKB-KW"/>
</dbReference>
<dbReference type="OMA" id="SDNTHLA"/>
<sequence>MHICLATILSIAILLGDSIKLQAAITGPVPRNSDGSESQVCPVCCQQGPAGTPGIPGLPGSQGLYGPAGSKGDAGEPGEKGEMGPIGAVGERGAQGNPGPKGGEGIGLPGMRGSQGPPGLVGPTGEAGVKGQKGEPAETPGNPAHPVAFSVRRRSSTDTSSSDNTHLAFEETETLLPGTSFDLSTGTFTCNVPGTYVFMFSVLKHSSSSYIRVHLKKNNEFIVSGHGNDSGKYEQVSGSAVLVLQQGDTVYLTMHGKAHSGSVYHYTSFNGFLLYAE</sequence>
<organism evidence="7 8">
    <name type="scientific">Acanthaster planci</name>
    <name type="common">Crown-of-thorns starfish</name>
    <dbReference type="NCBI Taxonomy" id="133434"/>
    <lineage>
        <taxon>Eukaryota</taxon>
        <taxon>Metazoa</taxon>
        <taxon>Echinodermata</taxon>
        <taxon>Eleutherozoa</taxon>
        <taxon>Asterozoa</taxon>
        <taxon>Asteroidea</taxon>
        <taxon>Valvatacea</taxon>
        <taxon>Valvatida</taxon>
        <taxon>Acanthasteridae</taxon>
        <taxon>Acanthaster</taxon>
    </lineage>
</organism>
<dbReference type="SMART" id="SM00110">
    <property type="entry name" value="C1Q"/>
    <property type="match status" value="1"/>
</dbReference>
<dbReference type="InterPro" id="IPR001073">
    <property type="entry name" value="C1q_dom"/>
</dbReference>
<feature type="domain" description="C1q" evidence="6">
    <location>
        <begin position="142"/>
        <end position="277"/>
    </location>
</feature>
<proteinExistence type="predicted"/>
<dbReference type="Gene3D" id="2.60.120.40">
    <property type="match status" value="1"/>
</dbReference>
<dbReference type="InterPro" id="IPR008983">
    <property type="entry name" value="Tumour_necrosis_fac-like_dom"/>
</dbReference>
<evidence type="ECO:0000256" key="1">
    <source>
        <dbReference type="ARBA" id="ARBA00004613"/>
    </source>
</evidence>
<dbReference type="GeneID" id="110987458"/>
<name>A0A8B7ZLX4_ACAPL</name>
<dbReference type="OrthoDB" id="6144194at2759"/>
<accession>A0A8B7ZLX4</accession>
<dbReference type="AlphaFoldDB" id="A0A8B7ZLX4"/>
<evidence type="ECO:0000256" key="3">
    <source>
        <dbReference type="ARBA" id="ARBA00022729"/>
    </source>
</evidence>
<keyword evidence="7" id="KW-1185">Reference proteome</keyword>
<dbReference type="Pfam" id="PF01391">
    <property type="entry name" value="Collagen"/>
    <property type="match status" value="1"/>
</dbReference>
<feature type="compositionally biased region" description="Basic and acidic residues" evidence="4">
    <location>
        <begin position="73"/>
        <end position="82"/>
    </location>
</feature>
<dbReference type="PROSITE" id="PS50871">
    <property type="entry name" value="C1Q"/>
    <property type="match status" value="1"/>
</dbReference>
<dbReference type="PANTHER" id="PTHR15427">
    <property type="entry name" value="EMILIN ELASTIN MICROFIBRIL INTERFACE-LOCATED PROTEIN ELASTIN MICROFIBRIL INTERFACER"/>
    <property type="match status" value="1"/>
</dbReference>
<evidence type="ECO:0000313" key="7">
    <source>
        <dbReference type="Proteomes" id="UP000694845"/>
    </source>
</evidence>
<dbReference type="PANTHER" id="PTHR15427:SF33">
    <property type="entry name" value="COLLAGEN IV NC1 DOMAIN-CONTAINING PROTEIN"/>
    <property type="match status" value="1"/>
</dbReference>
<dbReference type="InterPro" id="IPR050392">
    <property type="entry name" value="Collagen/C1q_domain"/>
</dbReference>
<gene>
    <name evidence="8" type="primary">LOC110987458</name>
</gene>
<feature type="chain" id="PRO_5034538183" evidence="5">
    <location>
        <begin position="19"/>
        <end position="277"/>
    </location>
</feature>
<evidence type="ECO:0000259" key="6">
    <source>
        <dbReference type="PROSITE" id="PS50871"/>
    </source>
</evidence>
<dbReference type="SUPFAM" id="SSF49842">
    <property type="entry name" value="TNF-like"/>
    <property type="match status" value="1"/>
</dbReference>
<evidence type="ECO:0000256" key="5">
    <source>
        <dbReference type="SAM" id="SignalP"/>
    </source>
</evidence>